<evidence type="ECO:0000256" key="12">
    <source>
        <dbReference type="ARBA" id="ARBA00049878"/>
    </source>
</evidence>
<proteinExistence type="inferred from homology"/>
<accession>A0A964E284</accession>
<evidence type="ECO:0000256" key="2">
    <source>
        <dbReference type="ARBA" id="ARBA00005426"/>
    </source>
</evidence>
<protein>
    <recommendedName>
        <fullName evidence="4">Molybdopterin synthase catalytic subunit</fullName>
        <ecNumber evidence="3">2.8.1.12</ecNumber>
    </recommendedName>
    <alternativeName>
        <fullName evidence="10">MPT synthase subunit 2</fullName>
    </alternativeName>
    <alternativeName>
        <fullName evidence="8">Molybdenum cofactor biosynthesis protein E</fullName>
    </alternativeName>
    <alternativeName>
        <fullName evidence="9">Molybdopterin-converting factor large subunit</fullName>
    </alternativeName>
    <alternativeName>
        <fullName evidence="11">Molybdopterin-converting factor subunit 2</fullName>
    </alternativeName>
</protein>
<dbReference type="GO" id="GO:0006777">
    <property type="term" value="P:Mo-molybdopterin cofactor biosynthetic process"/>
    <property type="evidence" value="ECO:0007669"/>
    <property type="project" value="UniProtKB-KW"/>
</dbReference>
<evidence type="ECO:0000256" key="10">
    <source>
        <dbReference type="ARBA" id="ARBA00030781"/>
    </source>
</evidence>
<sequence>MAFIRVGPEDFDLGQEMAALRGEAGDIGAVASFIGIVRGAAGAPITAMTLEHYPGMTERAIARMAAEAEMRFALSACRIIHRTGCIPIAGQIVLVLTAAGHRKAALEATSFLIDWLKVAAPFWKKEHLAGGMERWVDAQAADDSAAARWQSS</sequence>
<evidence type="ECO:0000313" key="13">
    <source>
        <dbReference type="EMBL" id="MCB8879151.1"/>
    </source>
</evidence>
<comment type="function">
    <text evidence="6">Converts molybdopterin precursor Z into molybdopterin. This requires the incorporation of two sulfur atoms into precursor Z to generate a dithiolene group. The sulfur is provided by MoaD.</text>
</comment>
<dbReference type="Pfam" id="PF02391">
    <property type="entry name" value="MoaE"/>
    <property type="match status" value="1"/>
</dbReference>
<evidence type="ECO:0000256" key="11">
    <source>
        <dbReference type="ARBA" id="ARBA00032474"/>
    </source>
</evidence>
<keyword evidence="5" id="KW-0501">Molybdenum cofactor biosynthesis</keyword>
<dbReference type="SUPFAM" id="SSF54690">
    <property type="entry name" value="Molybdopterin synthase subunit MoaE"/>
    <property type="match status" value="1"/>
</dbReference>
<evidence type="ECO:0000313" key="14">
    <source>
        <dbReference type="Proteomes" id="UP000721844"/>
    </source>
</evidence>
<evidence type="ECO:0000256" key="7">
    <source>
        <dbReference type="ARBA" id="ARBA00026066"/>
    </source>
</evidence>
<evidence type="ECO:0000256" key="9">
    <source>
        <dbReference type="ARBA" id="ARBA00030407"/>
    </source>
</evidence>
<dbReference type="RefSeq" id="WP_227305683.1">
    <property type="nucleotide sequence ID" value="NZ_JAESVA010000001.1"/>
</dbReference>
<evidence type="ECO:0000256" key="3">
    <source>
        <dbReference type="ARBA" id="ARBA00011950"/>
    </source>
</evidence>
<comment type="similarity">
    <text evidence="2">Belongs to the MoaE family.</text>
</comment>
<gene>
    <name evidence="13" type="ORF">ACELLULO517_02810</name>
</gene>
<evidence type="ECO:0000256" key="8">
    <source>
        <dbReference type="ARBA" id="ARBA00029745"/>
    </source>
</evidence>
<comment type="catalytic activity">
    <reaction evidence="12">
        <text>2 [molybdopterin-synthase sulfur-carrier protein]-C-terminal-Gly-aminoethanethioate + cyclic pyranopterin phosphate + H2O = molybdopterin + 2 [molybdopterin-synthase sulfur-carrier protein]-C-terminal Gly-Gly + 2 H(+)</text>
        <dbReference type="Rhea" id="RHEA:26333"/>
        <dbReference type="Rhea" id="RHEA-COMP:12202"/>
        <dbReference type="Rhea" id="RHEA-COMP:19907"/>
        <dbReference type="ChEBI" id="CHEBI:15377"/>
        <dbReference type="ChEBI" id="CHEBI:15378"/>
        <dbReference type="ChEBI" id="CHEBI:58698"/>
        <dbReference type="ChEBI" id="CHEBI:59648"/>
        <dbReference type="ChEBI" id="CHEBI:90778"/>
        <dbReference type="ChEBI" id="CHEBI:232372"/>
        <dbReference type="EC" id="2.8.1.12"/>
    </reaction>
</comment>
<dbReference type="PANTHER" id="PTHR23404">
    <property type="entry name" value="MOLYBDOPTERIN SYNTHASE RELATED"/>
    <property type="match status" value="1"/>
</dbReference>
<evidence type="ECO:0000256" key="1">
    <source>
        <dbReference type="ARBA" id="ARBA00005046"/>
    </source>
</evidence>
<evidence type="ECO:0000256" key="6">
    <source>
        <dbReference type="ARBA" id="ARBA00025448"/>
    </source>
</evidence>
<dbReference type="InterPro" id="IPR003448">
    <property type="entry name" value="Mopterin_biosynth_MoaE"/>
</dbReference>
<keyword evidence="14" id="KW-1185">Reference proteome</keyword>
<comment type="subunit">
    <text evidence="7">Heterotetramer of 2 MoaD subunits and 2 MoaE subunits. Also stable as homodimer. The enzyme changes between these two forms during catalysis.</text>
</comment>
<dbReference type="EC" id="2.8.1.12" evidence="3"/>
<dbReference type="CDD" id="cd00756">
    <property type="entry name" value="MoaE"/>
    <property type="match status" value="1"/>
</dbReference>
<evidence type="ECO:0000256" key="5">
    <source>
        <dbReference type="ARBA" id="ARBA00023150"/>
    </source>
</evidence>
<dbReference type="Gene3D" id="3.90.1170.40">
    <property type="entry name" value="Molybdopterin biosynthesis MoaE subunit"/>
    <property type="match status" value="1"/>
</dbReference>
<organism evidence="13 14">
    <name type="scientific">Acidisoma cellulosilyticum</name>
    <dbReference type="NCBI Taxonomy" id="2802395"/>
    <lineage>
        <taxon>Bacteria</taxon>
        <taxon>Pseudomonadati</taxon>
        <taxon>Pseudomonadota</taxon>
        <taxon>Alphaproteobacteria</taxon>
        <taxon>Acetobacterales</taxon>
        <taxon>Acidocellaceae</taxon>
        <taxon>Acidisoma</taxon>
    </lineage>
</organism>
<comment type="pathway">
    <text evidence="1">Cofactor biosynthesis; molybdopterin biosynthesis.</text>
</comment>
<dbReference type="Proteomes" id="UP000721844">
    <property type="component" value="Unassembled WGS sequence"/>
</dbReference>
<dbReference type="InterPro" id="IPR036563">
    <property type="entry name" value="MoaE_sf"/>
</dbReference>
<dbReference type="AlphaFoldDB" id="A0A964E284"/>
<reference evidence="13 14" key="1">
    <citation type="journal article" date="2021" name="Microorganisms">
        <title>Acidisoma silvae sp. nov. and Acidisomacellulosilytica sp. nov., Two Acidophilic Bacteria Isolated from Decaying Wood, Hydrolyzing Cellulose and Producing Poly-3-hydroxybutyrate.</title>
        <authorList>
            <person name="Mieszkin S."/>
            <person name="Pouder E."/>
            <person name="Uroz S."/>
            <person name="Simon-Colin C."/>
            <person name="Alain K."/>
        </authorList>
    </citation>
    <scope>NUCLEOTIDE SEQUENCE [LARGE SCALE GENOMIC DNA]</scope>
    <source>
        <strain evidence="13 14">HW T5.17</strain>
    </source>
</reference>
<dbReference type="GO" id="GO:0030366">
    <property type="term" value="F:molybdopterin synthase activity"/>
    <property type="evidence" value="ECO:0007669"/>
    <property type="project" value="UniProtKB-EC"/>
</dbReference>
<evidence type="ECO:0000256" key="4">
    <source>
        <dbReference type="ARBA" id="ARBA00013858"/>
    </source>
</evidence>
<dbReference type="EMBL" id="JAESVA010000001">
    <property type="protein sequence ID" value="MCB8879151.1"/>
    <property type="molecule type" value="Genomic_DNA"/>
</dbReference>
<name>A0A964E284_9PROT</name>
<comment type="caution">
    <text evidence="13">The sequence shown here is derived from an EMBL/GenBank/DDBJ whole genome shotgun (WGS) entry which is preliminary data.</text>
</comment>